<evidence type="ECO:0000256" key="8">
    <source>
        <dbReference type="ARBA" id="ARBA00022824"/>
    </source>
</evidence>
<comment type="cofactor">
    <cofactor evidence="1 14">
        <name>heme</name>
        <dbReference type="ChEBI" id="CHEBI:30413"/>
    </cofactor>
</comment>
<keyword evidence="10" id="KW-0560">Oxidoreductase</keyword>
<accession>A0AAW2FLM8</accession>
<sequence>MVFVIKRERFVDALNSCDGVEFLTPRCSMKSLVSSTIILPRFVREEIGQSNNVNTVLSKFGKVTVIVLFLLNRKIFLIASRCVSLCSEKVYEELLEIYSKETVQSTPIEYNDVQYMQYLERVIKETMRIFPPVPLVGRKVVNNIKLGKVTLLQGTNVTVNIIKLHRNEKYWSNPLTFDPDRFLPENIKNKSYCYVPFSIGPRNCTGMKYAMISMKVILATMVRTFVFKVKKSIDLKEIKLKSDLTLTVEKPLKVIIEKRYT</sequence>
<evidence type="ECO:0000256" key="7">
    <source>
        <dbReference type="ARBA" id="ARBA00022723"/>
    </source>
</evidence>
<keyword evidence="16" id="KW-1185">Reference proteome</keyword>
<evidence type="ECO:0000313" key="15">
    <source>
        <dbReference type="EMBL" id="KAL0114885.1"/>
    </source>
</evidence>
<dbReference type="PRINTS" id="PR00385">
    <property type="entry name" value="P450"/>
</dbReference>
<dbReference type="GO" id="GO:0016705">
    <property type="term" value="F:oxidoreductase activity, acting on paired donors, with incorporation or reduction of molecular oxygen"/>
    <property type="evidence" value="ECO:0007669"/>
    <property type="project" value="InterPro"/>
</dbReference>
<name>A0AAW2FLM8_9HYME</name>
<dbReference type="Pfam" id="PF00067">
    <property type="entry name" value="p450"/>
    <property type="match status" value="1"/>
</dbReference>
<keyword evidence="7 14" id="KW-0479">Metal-binding</keyword>
<feature type="binding site" description="axial binding residue" evidence="14">
    <location>
        <position position="204"/>
    </location>
    <ligand>
        <name>heme</name>
        <dbReference type="ChEBI" id="CHEBI:30413"/>
    </ligand>
    <ligandPart>
        <name>Fe</name>
        <dbReference type="ChEBI" id="CHEBI:18248"/>
    </ligandPart>
</feature>
<dbReference type="Proteomes" id="UP001430953">
    <property type="component" value="Unassembled WGS sequence"/>
</dbReference>
<dbReference type="InterPro" id="IPR036396">
    <property type="entry name" value="Cyt_P450_sf"/>
</dbReference>
<comment type="function">
    <text evidence="2">May be involved in the metabolism of insect hormones and in the breakdown of synthetic insecticides.</text>
</comment>
<evidence type="ECO:0000313" key="16">
    <source>
        <dbReference type="Proteomes" id="UP001430953"/>
    </source>
</evidence>
<dbReference type="SUPFAM" id="SSF48264">
    <property type="entry name" value="Cytochrome P450"/>
    <property type="match status" value="1"/>
</dbReference>
<dbReference type="PANTHER" id="PTHR24291:SF189">
    <property type="entry name" value="CYTOCHROME P450 4C3-RELATED"/>
    <property type="match status" value="1"/>
</dbReference>
<keyword evidence="12" id="KW-0503">Monooxygenase</keyword>
<comment type="caution">
    <text evidence="15">The sequence shown here is derived from an EMBL/GenBank/DDBJ whole genome shotgun (WGS) entry which is preliminary data.</text>
</comment>
<evidence type="ECO:0000256" key="2">
    <source>
        <dbReference type="ARBA" id="ARBA00003690"/>
    </source>
</evidence>
<evidence type="ECO:0000256" key="3">
    <source>
        <dbReference type="ARBA" id="ARBA00004174"/>
    </source>
</evidence>
<evidence type="ECO:0000256" key="9">
    <source>
        <dbReference type="ARBA" id="ARBA00022848"/>
    </source>
</evidence>
<dbReference type="AlphaFoldDB" id="A0AAW2FLM8"/>
<evidence type="ECO:0000256" key="12">
    <source>
        <dbReference type="ARBA" id="ARBA00023033"/>
    </source>
</evidence>
<dbReference type="GO" id="GO:0004497">
    <property type="term" value="F:monooxygenase activity"/>
    <property type="evidence" value="ECO:0007669"/>
    <property type="project" value="UniProtKB-KW"/>
</dbReference>
<reference evidence="15 16" key="1">
    <citation type="submission" date="2023-03" db="EMBL/GenBank/DDBJ databases">
        <title>High recombination rates correlate with genetic variation in Cardiocondyla obscurior ants.</title>
        <authorList>
            <person name="Errbii M."/>
        </authorList>
    </citation>
    <scope>NUCLEOTIDE SEQUENCE [LARGE SCALE GENOMIC DNA]</scope>
    <source>
        <strain evidence="15">Alpha-2009</strain>
        <tissue evidence="15">Whole body</tissue>
    </source>
</reference>
<keyword evidence="6 14" id="KW-0349">Heme</keyword>
<dbReference type="GO" id="GO:0005506">
    <property type="term" value="F:iron ion binding"/>
    <property type="evidence" value="ECO:0007669"/>
    <property type="project" value="InterPro"/>
</dbReference>
<evidence type="ECO:0000256" key="14">
    <source>
        <dbReference type="PIRSR" id="PIRSR602403-1"/>
    </source>
</evidence>
<comment type="similarity">
    <text evidence="5">Belongs to the cytochrome P450 family.</text>
</comment>
<gene>
    <name evidence="15" type="ORF">PUN28_010425</name>
</gene>
<dbReference type="PANTHER" id="PTHR24291">
    <property type="entry name" value="CYTOCHROME P450 FAMILY 4"/>
    <property type="match status" value="1"/>
</dbReference>
<proteinExistence type="inferred from homology"/>
<dbReference type="EMBL" id="JADYXP020000010">
    <property type="protein sequence ID" value="KAL0114885.1"/>
    <property type="molecule type" value="Genomic_DNA"/>
</dbReference>
<evidence type="ECO:0000256" key="4">
    <source>
        <dbReference type="ARBA" id="ARBA00004406"/>
    </source>
</evidence>
<dbReference type="InterPro" id="IPR050196">
    <property type="entry name" value="Cytochrome_P450_Monoox"/>
</dbReference>
<dbReference type="InterPro" id="IPR002403">
    <property type="entry name" value="Cyt_P450_E_grp-IV"/>
</dbReference>
<evidence type="ECO:0008006" key="17">
    <source>
        <dbReference type="Google" id="ProtNLM"/>
    </source>
</evidence>
<dbReference type="InterPro" id="IPR001128">
    <property type="entry name" value="Cyt_P450"/>
</dbReference>
<dbReference type="GO" id="GO:0020037">
    <property type="term" value="F:heme binding"/>
    <property type="evidence" value="ECO:0007669"/>
    <property type="project" value="InterPro"/>
</dbReference>
<keyword evidence="11 14" id="KW-0408">Iron</keyword>
<evidence type="ECO:0000256" key="10">
    <source>
        <dbReference type="ARBA" id="ARBA00023002"/>
    </source>
</evidence>
<evidence type="ECO:0000256" key="6">
    <source>
        <dbReference type="ARBA" id="ARBA00022617"/>
    </source>
</evidence>
<comment type="subcellular location">
    <subcellularLocation>
        <location evidence="4">Endoplasmic reticulum membrane</location>
        <topology evidence="4">Peripheral membrane protein</topology>
    </subcellularLocation>
    <subcellularLocation>
        <location evidence="3">Microsome membrane</location>
        <topology evidence="3">Peripheral membrane protein</topology>
    </subcellularLocation>
</comment>
<keyword evidence="9" id="KW-0492">Microsome</keyword>
<dbReference type="PRINTS" id="PR00465">
    <property type="entry name" value="EP450IV"/>
</dbReference>
<protein>
    <recommendedName>
        <fullName evidence="17">Cytochrome P450</fullName>
    </recommendedName>
</protein>
<keyword evidence="13" id="KW-0472">Membrane</keyword>
<evidence type="ECO:0000256" key="1">
    <source>
        <dbReference type="ARBA" id="ARBA00001971"/>
    </source>
</evidence>
<dbReference type="Gene3D" id="1.10.630.10">
    <property type="entry name" value="Cytochrome P450"/>
    <property type="match status" value="1"/>
</dbReference>
<dbReference type="GO" id="GO:0005789">
    <property type="term" value="C:endoplasmic reticulum membrane"/>
    <property type="evidence" value="ECO:0007669"/>
    <property type="project" value="UniProtKB-SubCell"/>
</dbReference>
<evidence type="ECO:0000256" key="13">
    <source>
        <dbReference type="ARBA" id="ARBA00023136"/>
    </source>
</evidence>
<organism evidence="15 16">
    <name type="scientific">Cardiocondyla obscurior</name>
    <dbReference type="NCBI Taxonomy" id="286306"/>
    <lineage>
        <taxon>Eukaryota</taxon>
        <taxon>Metazoa</taxon>
        <taxon>Ecdysozoa</taxon>
        <taxon>Arthropoda</taxon>
        <taxon>Hexapoda</taxon>
        <taxon>Insecta</taxon>
        <taxon>Pterygota</taxon>
        <taxon>Neoptera</taxon>
        <taxon>Endopterygota</taxon>
        <taxon>Hymenoptera</taxon>
        <taxon>Apocrita</taxon>
        <taxon>Aculeata</taxon>
        <taxon>Formicoidea</taxon>
        <taxon>Formicidae</taxon>
        <taxon>Myrmicinae</taxon>
        <taxon>Cardiocondyla</taxon>
    </lineage>
</organism>
<evidence type="ECO:0000256" key="5">
    <source>
        <dbReference type="ARBA" id="ARBA00010617"/>
    </source>
</evidence>
<evidence type="ECO:0000256" key="11">
    <source>
        <dbReference type="ARBA" id="ARBA00023004"/>
    </source>
</evidence>
<keyword evidence="8" id="KW-0256">Endoplasmic reticulum</keyword>